<accession>A0A6A6HL74</accession>
<protein>
    <recommendedName>
        <fullName evidence="6">Trafficking protein particle complex subunit 11 domain-containing protein</fullName>
    </recommendedName>
</protein>
<feature type="region of interest" description="Disordered" evidence="1">
    <location>
        <begin position="97"/>
        <end position="132"/>
    </location>
</feature>
<dbReference type="PANTHER" id="PTHR14374:SF0">
    <property type="entry name" value="TRAFFICKING PROTEIN PARTICLE COMPLEX SUBUNIT 11"/>
    <property type="match status" value="1"/>
</dbReference>
<evidence type="ECO:0008006" key="6">
    <source>
        <dbReference type="Google" id="ProtNLM"/>
    </source>
</evidence>
<reference evidence="4" key="1">
    <citation type="journal article" date="2020" name="Stud. Mycol.">
        <title>101 Dothideomycetes genomes: a test case for predicting lifestyles and emergence of pathogens.</title>
        <authorList>
            <person name="Haridas S."/>
            <person name="Albert R."/>
            <person name="Binder M."/>
            <person name="Bloem J."/>
            <person name="Labutti K."/>
            <person name="Salamov A."/>
            <person name="Andreopoulos B."/>
            <person name="Baker S."/>
            <person name="Barry K."/>
            <person name="Bills G."/>
            <person name="Bluhm B."/>
            <person name="Cannon C."/>
            <person name="Castanera R."/>
            <person name="Culley D."/>
            <person name="Daum C."/>
            <person name="Ezra D."/>
            <person name="Gonzalez J."/>
            <person name="Henrissat B."/>
            <person name="Kuo A."/>
            <person name="Liang C."/>
            <person name="Lipzen A."/>
            <person name="Lutzoni F."/>
            <person name="Magnuson J."/>
            <person name="Mondo S."/>
            <person name="Nolan M."/>
            <person name="Ohm R."/>
            <person name="Pangilinan J."/>
            <person name="Park H.-J."/>
            <person name="Ramirez L."/>
            <person name="Alfaro M."/>
            <person name="Sun H."/>
            <person name="Tritt A."/>
            <person name="Yoshinaga Y."/>
            <person name="Zwiers L.-H."/>
            <person name="Turgeon B."/>
            <person name="Goodwin S."/>
            <person name="Spatafora J."/>
            <person name="Crous P."/>
            <person name="Grigoriev I."/>
        </authorList>
    </citation>
    <scope>NUCLEOTIDE SEQUENCE</scope>
    <source>
        <strain evidence="4">Tuck. ex Michener</strain>
    </source>
</reference>
<evidence type="ECO:0000313" key="5">
    <source>
        <dbReference type="Proteomes" id="UP000800092"/>
    </source>
</evidence>
<name>A0A6A6HL74_VIRVR</name>
<dbReference type="InterPro" id="IPR012880">
    <property type="entry name" value="Gryzun"/>
</dbReference>
<evidence type="ECO:0000259" key="3">
    <source>
        <dbReference type="Pfam" id="PF11817"/>
    </source>
</evidence>
<organism evidence="4 5">
    <name type="scientific">Viridothelium virens</name>
    <name type="common">Speckled blister lichen</name>
    <name type="synonym">Trypethelium virens</name>
    <dbReference type="NCBI Taxonomy" id="1048519"/>
    <lineage>
        <taxon>Eukaryota</taxon>
        <taxon>Fungi</taxon>
        <taxon>Dikarya</taxon>
        <taxon>Ascomycota</taxon>
        <taxon>Pezizomycotina</taxon>
        <taxon>Dothideomycetes</taxon>
        <taxon>Dothideomycetes incertae sedis</taxon>
        <taxon>Trypetheliales</taxon>
        <taxon>Trypetheliaceae</taxon>
        <taxon>Viridothelium</taxon>
    </lineage>
</organism>
<evidence type="ECO:0000259" key="2">
    <source>
        <dbReference type="Pfam" id="PF07919"/>
    </source>
</evidence>
<dbReference type="InterPro" id="IPR021773">
    <property type="entry name" value="TPC11"/>
</dbReference>
<feature type="domain" description="Gryzun putative trafficking through Golgi" evidence="2">
    <location>
        <begin position="661"/>
        <end position="1269"/>
    </location>
</feature>
<evidence type="ECO:0000256" key="1">
    <source>
        <dbReference type="SAM" id="MobiDB-lite"/>
    </source>
</evidence>
<dbReference type="OrthoDB" id="6278596at2759"/>
<dbReference type="Proteomes" id="UP000800092">
    <property type="component" value="Unassembled WGS sequence"/>
</dbReference>
<keyword evidence="5" id="KW-1185">Reference proteome</keyword>
<gene>
    <name evidence="4" type="ORF">EV356DRAFT_526064</name>
</gene>
<sequence>MDDYPDSYITHNYPLIVLSGLGERLGDKGQDATHRLPHGDGATIQSDLPLVTGERADAFLYDLMAASGNLKSDAGKVDSNRAGLTGFQLEAVGRKYTLPPRKAAPPPTSPTMSPHNSQSINHPTSRALHSPLSPLSPASPIYPDGIMTPLWLEKHQYNVPAVFVSVVTFSSDPSRDSLNDNQLKNEINNAKNVLSRSGHRTRYAIILMSEKTILEAPEIEERLAIIRRATGLDPKTCLFFLPPNTSRVELSAFSTSILSTLQPVCVEYYRDLTKHARRKKGRGAVPPPTAPPTKGTSQTLSAQGWSARYDFKGGIFAEFRQEMEAAGRNYTQALETLLGSDGIFESTHSWSGRWDEARLLADALALRIIRCFLWNSQTTSAVQFWIKYRDSVRSVLDRRGKGTATYGWQVWMARWANVMAETTKASRVQSLSAPRSRPGVDANVTQEVMVFAPAEKLFPVGERLPPWHLLAHPGYWLWLSARHTTNRRKLAEEIPEEDRTPPGQSPATKVANRSQTYDYYLCPEPHLEFSVDHGAKVREVLNESSNEFVARGQHRFASRLELDRAKEFMRVKKYPQALEVLQPVWQSMAWRAEGWWRLAFEVIWALYECAIASKNVILTVAASWELLCSVFPSKRSHTYDLARCVDTIQSGADGTQENPVVSLQGENVCSFVSVSFNFANAEGHVGEPALTQCIISSSAHKHSSPVTLSSITIQFEGSLEQMRINHHGLSASSSRGNSEESHVQHVTLTSEIQRNSAHILSGSADLTLLPEQIIILECPIVYREAANVRAVRATVSIDASVFGLNYSTPIVSGESSEDWYIESGNGVTKRHLPLDDPTAITIFPKPPKMEIAFPSISSQYYIGEAILMEIELINNEEEEANVEAKLVILDALGQELSCDLVLSSVAIKATEQASDGVVESEKVVQIGQMNPLQRQTFAVSFTAPTEPTSLSVQIASTYFLTSDPETPVSKNFSASLEVSNPLEADYQVSTHIHPEPWPDFFSLEKSIEQVSSDTSSLPPELDSGIARAWLISARVTSSASDDLVMNDVALYCTKTYNPALYTIMARKQSHSSRLVPAQQHTYEFELVVRTVDPEERHPATLDLGLDVIWRRAEPDNGVGIVADHEASSNSKTTKMPVTTSLLLSPFIITTPEPRVVCTASRFGDAPKDHPVILLSYTIENPTMHFLTFSMAMDASEDFAFSGSKSTNLNLVPLSRHTVQYQIMPVTMKEDGLQYTALRPDLKITDVYFGQALKVVPGEGVSMDKEGIFVDFSGSADA</sequence>
<evidence type="ECO:0000313" key="4">
    <source>
        <dbReference type="EMBL" id="KAF2238220.1"/>
    </source>
</evidence>
<feature type="domain" description="Trafficking protein particle complex subunit 11" evidence="3">
    <location>
        <begin position="353"/>
        <end position="627"/>
    </location>
</feature>
<dbReference type="PANTHER" id="PTHR14374">
    <property type="entry name" value="FOIE GRAS"/>
    <property type="match status" value="1"/>
</dbReference>
<feature type="region of interest" description="Disordered" evidence="1">
    <location>
        <begin position="277"/>
        <end position="300"/>
    </location>
</feature>
<dbReference type="EMBL" id="ML991776">
    <property type="protein sequence ID" value="KAF2238220.1"/>
    <property type="molecule type" value="Genomic_DNA"/>
</dbReference>
<dbReference type="AlphaFoldDB" id="A0A6A6HL74"/>
<dbReference type="Pfam" id="PF11817">
    <property type="entry name" value="Foie-gras_1"/>
    <property type="match status" value="1"/>
</dbReference>
<dbReference type="Pfam" id="PF07919">
    <property type="entry name" value="Gryzun"/>
    <property type="match status" value="1"/>
</dbReference>
<proteinExistence type="predicted"/>
<feature type="compositionally biased region" description="Polar residues" evidence="1">
    <location>
        <begin position="115"/>
        <end position="124"/>
    </location>
</feature>